<dbReference type="PANTHER" id="PTHR10773">
    <property type="entry name" value="DNA-DIRECTED RNA POLYMERASES I, II, AND III SUBUNIT RPABC2"/>
    <property type="match status" value="1"/>
</dbReference>
<organism evidence="2">
    <name type="scientific">Cacopsylla melanoneura</name>
    <dbReference type="NCBI Taxonomy" id="428564"/>
    <lineage>
        <taxon>Eukaryota</taxon>
        <taxon>Metazoa</taxon>
        <taxon>Ecdysozoa</taxon>
        <taxon>Arthropoda</taxon>
        <taxon>Hexapoda</taxon>
        <taxon>Insecta</taxon>
        <taxon>Pterygota</taxon>
        <taxon>Neoptera</taxon>
        <taxon>Paraneoptera</taxon>
        <taxon>Hemiptera</taxon>
        <taxon>Sternorrhyncha</taxon>
        <taxon>Psylloidea</taxon>
        <taxon>Psyllidae</taxon>
        <taxon>Psyllinae</taxon>
        <taxon>Cacopsylla</taxon>
    </lineage>
</organism>
<dbReference type="Pfam" id="PF25273">
    <property type="entry name" value="DUF7869"/>
    <property type="match status" value="1"/>
</dbReference>
<proteinExistence type="predicted"/>
<reference evidence="2" key="1">
    <citation type="submission" date="2021-05" db="EMBL/GenBank/DDBJ databases">
        <authorList>
            <person name="Alioto T."/>
            <person name="Alioto T."/>
            <person name="Gomez Garrido J."/>
        </authorList>
    </citation>
    <scope>NUCLEOTIDE SEQUENCE</scope>
</reference>
<evidence type="ECO:0000313" key="2">
    <source>
        <dbReference type="EMBL" id="CAG6684126.1"/>
    </source>
</evidence>
<feature type="domain" description="DUF7869" evidence="1">
    <location>
        <begin position="307"/>
        <end position="450"/>
    </location>
</feature>
<accession>A0A8D8T8U3</accession>
<dbReference type="InterPro" id="IPR057191">
    <property type="entry name" value="DUF7869"/>
</dbReference>
<sequence>MYECREVSEERRKSLFDHFHSLNLQGKKEWIVHITEKKSVKRRRLDKGTGEEKVPRDRNVNYHYLINKGEGSMQVCINFLVNTLDITRKFIYYTLSNMENSSAKEDMRGRHNRGKRTDESLVKSAQDFIKNLPAVPSHYCRKKVNKLYLDSELESVSNLYRVYTEARKKDGHEVVPEAKFREIFKSFNLGFHLPKKDKCLKCTVFDRKRDHHEVLGEEETIELEIHVREKEYTYNRFLAHQKIHQKTNDTLCCSFDLQKVLTVPHGKSIDYYYYVRKYAVYNFTIYESGSSRGINHVWGEADGKRGGNEIATILRNYLLRIDQEGKHKNILMYCDNCAGQNKNRTVFAMIYHTLKECVNIKAIQINYLMVGHSYMPVDSVHSTIEKKTKNCDIQSLTEWLALIKMTRMNPFPYECIRLQHTVFLEWKEITNFYFPKQVKKYDSGEPFKISQVCTVTFKNNKNTVDMKDSMLPDAKIRQITLTEDTYQSKIKNIYSKRLPIAAVKYNDLKKLCDKDIIAEHFKGELLTLPHSTGVRECLPETDEEDDKPDDG</sequence>
<evidence type="ECO:0000259" key="1">
    <source>
        <dbReference type="Pfam" id="PF25273"/>
    </source>
</evidence>
<protein>
    <recommendedName>
        <fullName evidence="1">DUF7869 domain-containing protein</fullName>
    </recommendedName>
</protein>
<name>A0A8D8T8U3_9HEMI</name>
<dbReference type="EMBL" id="HBUF01265974">
    <property type="protein sequence ID" value="CAG6684126.1"/>
    <property type="molecule type" value="Transcribed_RNA"/>
</dbReference>
<dbReference type="AlphaFoldDB" id="A0A8D8T8U3"/>
<dbReference type="PANTHER" id="PTHR10773:SF19">
    <property type="match status" value="1"/>
</dbReference>